<feature type="coiled-coil region" evidence="1">
    <location>
        <begin position="191"/>
        <end position="266"/>
    </location>
</feature>
<sequence length="285" mass="31869">MPEAKNLSLPSRVSLRSKRGASCRAFHTRVLIKQKRIFALILILAIGFGFAHSAGATIPTFDAANAALNELRNAILESQFAQVIGYALEQVNQLEEEYLEIIRFHSGFDYFLDVFVGDPLARLWERGYDELWGAFQDFGWVMPEIEIMGTSTAPEDIRSALQAVTGEIPPSEDRPYIPFEEVQVVSGFQLAQEIREAGEEARRAAEDISAQAKTASPKGALRLQAEALSQIILLEQQNQEAMAKVLELQATKIEQVSRDEKRLESERVKFLDDAGHYLETVLTVT</sequence>
<reference evidence="2 3" key="1">
    <citation type="submission" date="2017-09" db="EMBL/GenBank/DDBJ databases">
        <title>Depth-based differentiation of microbial function through sediment-hosted aquifers and enrichment of novel symbionts in the deep terrestrial subsurface.</title>
        <authorList>
            <person name="Probst A.J."/>
            <person name="Ladd B."/>
            <person name="Jarett J.K."/>
            <person name="Geller-Mcgrath D.E."/>
            <person name="Sieber C.M."/>
            <person name="Emerson J.B."/>
            <person name="Anantharaman K."/>
            <person name="Thomas B.C."/>
            <person name="Malmstrom R."/>
            <person name="Stieglmeier M."/>
            <person name="Klingl A."/>
            <person name="Woyke T."/>
            <person name="Ryan C.M."/>
            <person name="Banfield J.F."/>
        </authorList>
    </citation>
    <scope>NUCLEOTIDE SEQUENCE [LARGE SCALE GENOMIC DNA]</scope>
    <source>
        <strain evidence="2">CG11_big_fil_rev_8_21_14_0_20_45_26</strain>
    </source>
</reference>
<name>A0A2H0LUL3_9BACT</name>
<comment type="caution">
    <text evidence="2">The sequence shown here is derived from an EMBL/GenBank/DDBJ whole genome shotgun (WGS) entry which is preliminary data.</text>
</comment>
<evidence type="ECO:0000313" key="3">
    <source>
        <dbReference type="Proteomes" id="UP000230859"/>
    </source>
</evidence>
<evidence type="ECO:0000313" key="2">
    <source>
        <dbReference type="EMBL" id="PIQ87185.1"/>
    </source>
</evidence>
<gene>
    <name evidence="2" type="ORF">COV74_01295</name>
</gene>
<evidence type="ECO:0000256" key="1">
    <source>
        <dbReference type="SAM" id="Coils"/>
    </source>
</evidence>
<keyword evidence="1" id="KW-0175">Coiled coil</keyword>
<organism evidence="2 3">
    <name type="scientific">Candidatus Abzuiibacterium crystallinum</name>
    <dbReference type="NCBI Taxonomy" id="1974748"/>
    <lineage>
        <taxon>Bacteria</taxon>
        <taxon>Pseudomonadati</taxon>
        <taxon>Candidatus Omnitrophota</taxon>
        <taxon>Candidatus Abzuiibacterium</taxon>
    </lineage>
</organism>
<dbReference type="EMBL" id="PCVY01000016">
    <property type="protein sequence ID" value="PIQ87185.1"/>
    <property type="molecule type" value="Genomic_DNA"/>
</dbReference>
<dbReference type="AlphaFoldDB" id="A0A2H0LUL3"/>
<accession>A0A2H0LUL3</accession>
<protein>
    <submittedName>
        <fullName evidence="2">Uncharacterized protein</fullName>
    </submittedName>
</protein>
<proteinExistence type="predicted"/>
<dbReference type="Proteomes" id="UP000230859">
    <property type="component" value="Unassembled WGS sequence"/>
</dbReference>